<dbReference type="EMBL" id="UOFJ01000179">
    <property type="protein sequence ID" value="VAW65420.1"/>
    <property type="molecule type" value="Genomic_DNA"/>
</dbReference>
<protein>
    <submittedName>
        <fullName evidence="1">Uncharacterized protein</fullName>
    </submittedName>
</protein>
<dbReference type="AlphaFoldDB" id="A0A3B0XL36"/>
<feature type="non-terminal residue" evidence="1">
    <location>
        <position position="1"/>
    </location>
</feature>
<sequence>NPWGNILGSVGTGPGVVITDIDRQELQATRKNFQVLNHRRMSCRVG</sequence>
<gene>
    <name evidence="1" type="ORF">MNBD_GAMMA10-1346</name>
</gene>
<dbReference type="SUPFAM" id="SSF56317">
    <property type="entry name" value="Carbon-nitrogen hydrolase"/>
    <property type="match status" value="1"/>
</dbReference>
<reference evidence="1" key="1">
    <citation type="submission" date="2018-06" db="EMBL/GenBank/DDBJ databases">
        <authorList>
            <person name="Zhirakovskaya E."/>
        </authorList>
    </citation>
    <scope>NUCLEOTIDE SEQUENCE</scope>
</reference>
<accession>A0A3B0XL36</accession>
<name>A0A3B0XL36_9ZZZZ</name>
<proteinExistence type="predicted"/>
<evidence type="ECO:0000313" key="1">
    <source>
        <dbReference type="EMBL" id="VAW65420.1"/>
    </source>
</evidence>
<dbReference type="InterPro" id="IPR036526">
    <property type="entry name" value="C-N_Hydrolase_sf"/>
</dbReference>
<organism evidence="1">
    <name type="scientific">hydrothermal vent metagenome</name>
    <dbReference type="NCBI Taxonomy" id="652676"/>
    <lineage>
        <taxon>unclassified sequences</taxon>
        <taxon>metagenomes</taxon>
        <taxon>ecological metagenomes</taxon>
    </lineage>
</organism>
<dbReference type="Gene3D" id="3.60.110.10">
    <property type="entry name" value="Carbon-nitrogen hydrolase"/>
    <property type="match status" value="1"/>
</dbReference>